<sequence length="432" mass="45468">MKRKLIAAIGVAGMMVSIAACGSDSGSDKGKDGGKAAGGDKTLTVWVMDGSAPDAWMAEVNKTFEAKHPGVKVKVEKQIWNGIQEKVTTALSEDTPPDVLELGNTQTAGYAVTGGLADLSGDKAKLGYDAWNKGMVASNELDGKLYSAPWYAANRVVVYDKAAFKKAGVTPPKTRAEWIEGLKKLKASDPKSQAIYLPGQSWYVLAGLIWDEGSDLAVKDGDKWKGNLSSPEAASAMNFYKELASYSTAPKDKDEATPQQSTDIIPKGGVASWIGLGWEAGGAIDAMKKAGKTADFGYFPIPGKTADKPGSVFLGGSNLAIAERSQNKDLAKEWLALAAGKEFMTKYAAATEGALLPNTDSAQFKPAAGSFAEAMAASSASGKVTPVTPGWANVETAPNPIKDYMTKVLKGEDVKKAGEAADKVINERINQQ</sequence>
<dbReference type="SUPFAM" id="SSF53850">
    <property type="entry name" value="Periplasmic binding protein-like II"/>
    <property type="match status" value="1"/>
</dbReference>
<dbReference type="PANTHER" id="PTHR30061">
    <property type="entry name" value="MALTOSE-BINDING PERIPLASMIC PROTEIN"/>
    <property type="match status" value="1"/>
</dbReference>
<accession>A0A0B5I9V3</accession>
<dbReference type="PROSITE" id="PS51257">
    <property type="entry name" value="PROKAR_LIPOPROTEIN"/>
    <property type="match status" value="1"/>
</dbReference>
<dbReference type="STRING" id="362257.SVTN_25340"/>
<protein>
    <submittedName>
        <fullName evidence="5">Sugar transporter</fullName>
    </submittedName>
</protein>
<dbReference type="EMBL" id="CP010407">
    <property type="protein sequence ID" value="AJF67207.1"/>
    <property type="molecule type" value="Genomic_DNA"/>
</dbReference>
<name>A0A0B5I9V3_9ACTN</name>
<dbReference type="Gene3D" id="3.40.190.10">
    <property type="entry name" value="Periplasmic binding protein-like II"/>
    <property type="match status" value="2"/>
</dbReference>
<evidence type="ECO:0000256" key="3">
    <source>
        <dbReference type="ARBA" id="ARBA00022729"/>
    </source>
</evidence>
<keyword evidence="5" id="KW-0762">Sugar transport</keyword>
<keyword evidence="6" id="KW-1185">Reference proteome</keyword>
<dbReference type="GO" id="GO:1901982">
    <property type="term" value="F:maltose binding"/>
    <property type="evidence" value="ECO:0007669"/>
    <property type="project" value="TreeGrafter"/>
</dbReference>
<dbReference type="GO" id="GO:0055052">
    <property type="term" value="C:ATP-binding cassette (ABC) transporter complex, substrate-binding subunit-containing"/>
    <property type="evidence" value="ECO:0007669"/>
    <property type="project" value="TreeGrafter"/>
</dbReference>
<dbReference type="GO" id="GO:0015768">
    <property type="term" value="P:maltose transport"/>
    <property type="evidence" value="ECO:0007669"/>
    <property type="project" value="TreeGrafter"/>
</dbReference>
<organism evidence="5 6">
    <name type="scientific">Streptomyces vietnamensis</name>
    <dbReference type="NCBI Taxonomy" id="362257"/>
    <lineage>
        <taxon>Bacteria</taxon>
        <taxon>Bacillati</taxon>
        <taxon>Actinomycetota</taxon>
        <taxon>Actinomycetes</taxon>
        <taxon>Kitasatosporales</taxon>
        <taxon>Streptomycetaceae</taxon>
        <taxon>Streptomyces</taxon>
    </lineage>
</organism>
<feature type="chain" id="PRO_5002103348" evidence="4">
    <location>
        <begin position="23"/>
        <end position="432"/>
    </location>
</feature>
<comment type="similarity">
    <text evidence="1">Belongs to the bacterial solute-binding protein 1 family.</text>
</comment>
<dbReference type="RefSeq" id="WP_041131171.1">
    <property type="nucleotide sequence ID" value="NZ_CP010407.1"/>
</dbReference>
<evidence type="ECO:0000256" key="4">
    <source>
        <dbReference type="SAM" id="SignalP"/>
    </source>
</evidence>
<dbReference type="GO" id="GO:0042956">
    <property type="term" value="P:maltodextrin transmembrane transport"/>
    <property type="evidence" value="ECO:0007669"/>
    <property type="project" value="TreeGrafter"/>
</dbReference>
<keyword evidence="2" id="KW-0813">Transport</keyword>
<dbReference type="Pfam" id="PF01547">
    <property type="entry name" value="SBP_bac_1"/>
    <property type="match status" value="1"/>
</dbReference>
<dbReference type="HOGENOM" id="CLU_031285_10_1_11"/>
<gene>
    <name evidence="5" type="ORF">SVTN_25340</name>
</gene>
<evidence type="ECO:0000256" key="1">
    <source>
        <dbReference type="ARBA" id="ARBA00008520"/>
    </source>
</evidence>
<dbReference type="AlphaFoldDB" id="A0A0B5I9V3"/>
<evidence type="ECO:0000313" key="5">
    <source>
        <dbReference type="EMBL" id="AJF67207.1"/>
    </source>
</evidence>
<proteinExistence type="inferred from homology"/>
<keyword evidence="3 4" id="KW-0732">Signal</keyword>
<reference evidence="5 6" key="1">
    <citation type="submission" date="2014-12" db="EMBL/GenBank/DDBJ databases">
        <title>Complete genome sequence of Streptomyces vietnamensis strain GIMV4.0001, a genetic manipulable producer of the benzoisochromanequinone antibiotic granaticin.</title>
        <authorList>
            <person name="Deng M.R."/>
            <person name="Guo J."/>
            <person name="Ma L.Y."/>
            <person name="Feng G.D."/>
            <person name="Mo C.Y."/>
            <person name="Zhu H.H."/>
        </authorList>
    </citation>
    <scope>NUCLEOTIDE SEQUENCE [LARGE SCALE GENOMIC DNA]</scope>
    <source>
        <strain evidence="6">GIMV4.0001</strain>
    </source>
</reference>
<evidence type="ECO:0000313" key="6">
    <source>
        <dbReference type="Proteomes" id="UP000031774"/>
    </source>
</evidence>
<dbReference type="Proteomes" id="UP000031774">
    <property type="component" value="Chromosome"/>
</dbReference>
<dbReference type="InterPro" id="IPR006059">
    <property type="entry name" value="SBP"/>
</dbReference>
<dbReference type="PANTHER" id="PTHR30061:SF50">
    <property type="entry name" value="MALTOSE_MALTODEXTRIN-BINDING PERIPLASMIC PROTEIN"/>
    <property type="match status" value="1"/>
</dbReference>
<evidence type="ECO:0000256" key="2">
    <source>
        <dbReference type="ARBA" id="ARBA00022448"/>
    </source>
</evidence>
<dbReference type="KEGG" id="svt:SVTN_25340"/>
<feature type="signal peptide" evidence="4">
    <location>
        <begin position="1"/>
        <end position="22"/>
    </location>
</feature>